<feature type="signal peptide" evidence="1">
    <location>
        <begin position="1"/>
        <end position="22"/>
    </location>
</feature>
<dbReference type="Proteomes" id="UP001225761">
    <property type="component" value="Unassembled WGS sequence"/>
</dbReference>
<protein>
    <submittedName>
        <fullName evidence="2">Outer membrane beta-barrel protein</fullName>
    </submittedName>
</protein>
<organism evidence="2 3">
    <name type="scientific">Flectobacillus rivi</name>
    <dbReference type="NCBI Taxonomy" id="2984209"/>
    <lineage>
        <taxon>Bacteria</taxon>
        <taxon>Pseudomonadati</taxon>
        <taxon>Bacteroidota</taxon>
        <taxon>Cytophagia</taxon>
        <taxon>Cytophagales</taxon>
        <taxon>Flectobacillaceae</taxon>
        <taxon>Flectobacillus</taxon>
    </lineage>
</organism>
<keyword evidence="1" id="KW-0732">Signal</keyword>
<evidence type="ECO:0000256" key="1">
    <source>
        <dbReference type="SAM" id="SignalP"/>
    </source>
</evidence>
<dbReference type="RefSeq" id="WP_283380313.1">
    <property type="nucleotide sequence ID" value="NZ_JASHIE010000001.1"/>
</dbReference>
<evidence type="ECO:0000313" key="2">
    <source>
        <dbReference type="EMBL" id="MDI9873104.1"/>
    </source>
</evidence>
<dbReference type="EMBL" id="JASHIE010000001">
    <property type="protein sequence ID" value="MDI9873104.1"/>
    <property type="molecule type" value="Genomic_DNA"/>
</dbReference>
<sequence length="202" mass="22354">MKILFLTCLTVILLMVHNSSQAQYDPGTKYWVVGGGLIGNFRNAFTSSQALAHEQNLNLHFKFGKFGDNKVSRGWLADYTLEWHESSSSSKYGSHSIGAGYFINKFQPLNKNIGLYAEASGIGRYLLTRSNNGYKSDGFHASIQANVGLRYHFKSKLFLDCSANIGSVNYQKSDSQPAKTENFYVALSPNIGSFKIAIGKTL</sequence>
<name>A0ABT6YWB3_9BACT</name>
<feature type="chain" id="PRO_5046981097" evidence="1">
    <location>
        <begin position="23"/>
        <end position="202"/>
    </location>
</feature>
<dbReference type="Gene3D" id="2.40.160.20">
    <property type="match status" value="1"/>
</dbReference>
<evidence type="ECO:0000313" key="3">
    <source>
        <dbReference type="Proteomes" id="UP001225761"/>
    </source>
</evidence>
<proteinExistence type="predicted"/>
<gene>
    <name evidence="2" type="ORF">QM481_01100</name>
</gene>
<reference evidence="2 3" key="1">
    <citation type="submission" date="2023-05" db="EMBL/GenBank/DDBJ databases">
        <title>Novel species of genus Flectobacillus isolated from stream in China.</title>
        <authorList>
            <person name="Lu H."/>
        </authorList>
    </citation>
    <scope>NUCLEOTIDE SEQUENCE [LARGE SCALE GENOMIC DNA]</scope>
    <source>
        <strain evidence="2 3">LFS242W</strain>
    </source>
</reference>
<keyword evidence="3" id="KW-1185">Reference proteome</keyword>
<comment type="caution">
    <text evidence="2">The sequence shown here is derived from an EMBL/GenBank/DDBJ whole genome shotgun (WGS) entry which is preliminary data.</text>
</comment>
<accession>A0ABT6YWB3</accession>